<reference evidence="1 2" key="2">
    <citation type="journal article" date="2022" name="Mol. Ecol. Resour.">
        <title>The genomes of chicory, endive, great burdock and yacon provide insights into Asteraceae paleo-polyploidization history and plant inulin production.</title>
        <authorList>
            <person name="Fan W."/>
            <person name="Wang S."/>
            <person name="Wang H."/>
            <person name="Wang A."/>
            <person name="Jiang F."/>
            <person name="Liu H."/>
            <person name="Zhao H."/>
            <person name="Xu D."/>
            <person name="Zhang Y."/>
        </authorList>
    </citation>
    <scope>NUCLEOTIDE SEQUENCE [LARGE SCALE GENOMIC DNA]</scope>
    <source>
        <strain evidence="2">cv. Yunnan</strain>
        <tissue evidence="1">Leaves</tissue>
    </source>
</reference>
<dbReference type="Proteomes" id="UP001056120">
    <property type="component" value="Linkage Group LG26"/>
</dbReference>
<keyword evidence="2" id="KW-1185">Reference proteome</keyword>
<dbReference type="EMBL" id="CM042043">
    <property type="protein sequence ID" value="KAI3694211.1"/>
    <property type="molecule type" value="Genomic_DNA"/>
</dbReference>
<comment type="caution">
    <text evidence="1">The sequence shown here is derived from an EMBL/GenBank/DDBJ whole genome shotgun (WGS) entry which is preliminary data.</text>
</comment>
<name>A0ACB8ZA43_9ASTR</name>
<proteinExistence type="predicted"/>
<evidence type="ECO:0000313" key="1">
    <source>
        <dbReference type="EMBL" id="KAI3694211.1"/>
    </source>
</evidence>
<protein>
    <submittedName>
        <fullName evidence="1">Uncharacterized protein</fullName>
    </submittedName>
</protein>
<reference evidence="2" key="1">
    <citation type="journal article" date="2022" name="Mol. Ecol. Resour.">
        <title>The genomes of chicory, endive, great burdock and yacon provide insights into Asteraceae palaeo-polyploidization history and plant inulin production.</title>
        <authorList>
            <person name="Fan W."/>
            <person name="Wang S."/>
            <person name="Wang H."/>
            <person name="Wang A."/>
            <person name="Jiang F."/>
            <person name="Liu H."/>
            <person name="Zhao H."/>
            <person name="Xu D."/>
            <person name="Zhang Y."/>
        </authorList>
    </citation>
    <scope>NUCLEOTIDE SEQUENCE [LARGE SCALE GENOMIC DNA]</scope>
    <source>
        <strain evidence="2">cv. Yunnan</strain>
    </source>
</reference>
<evidence type="ECO:0000313" key="2">
    <source>
        <dbReference type="Proteomes" id="UP001056120"/>
    </source>
</evidence>
<gene>
    <name evidence="1" type="ORF">L1987_77173</name>
</gene>
<sequence>MGQAHHLVPDSCSNESWHSNPDAFLKQKHKTNSFFTVPGLFVGLNPKNSESDSVRSPTSPLDFKVFSKPNFGNLPIRASSKPNEVTQKSWDCNKVGLSMIESLEEETKPSSGKILRSSDSKSVLFGPQMRILNNPSLKLDRFDSLSNSLPKNYAISPHIRVKKSNPKLINPLAQEPFAKFWSHSLDSANLGSNSTHSTARPTNLNQGRDLVASLSASEIELSEDYTCVRKHGPNPKTTHIFGDCILERHDNEFIAKSVTFEEHEIKPSEVVNSYPSDDFLSFCYSCQKKLEGEDIYMYRGEKAFCSWNCRSEEILIEEEMEKNISEAGSSSQTEIMHKLDSCEELFETSMFIAA</sequence>
<accession>A0ACB8ZA43</accession>
<organism evidence="1 2">
    <name type="scientific">Smallanthus sonchifolius</name>
    <dbReference type="NCBI Taxonomy" id="185202"/>
    <lineage>
        <taxon>Eukaryota</taxon>
        <taxon>Viridiplantae</taxon>
        <taxon>Streptophyta</taxon>
        <taxon>Embryophyta</taxon>
        <taxon>Tracheophyta</taxon>
        <taxon>Spermatophyta</taxon>
        <taxon>Magnoliopsida</taxon>
        <taxon>eudicotyledons</taxon>
        <taxon>Gunneridae</taxon>
        <taxon>Pentapetalae</taxon>
        <taxon>asterids</taxon>
        <taxon>campanulids</taxon>
        <taxon>Asterales</taxon>
        <taxon>Asteraceae</taxon>
        <taxon>Asteroideae</taxon>
        <taxon>Heliantheae alliance</taxon>
        <taxon>Millerieae</taxon>
        <taxon>Smallanthus</taxon>
    </lineage>
</organism>